<comment type="subcellular location">
    <subcellularLocation>
        <location evidence="6">Cell outer membrane</location>
        <topology evidence="6">Lipid-anchor</topology>
    </subcellularLocation>
</comment>
<keyword evidence="3 6" id="KW-0564">Palmitate</keyword>
<organism evidence="7 8">
    <name type="scientific">Porticoccus litoralis</name>
    <dbReference type="NCBI Taxonomy" id="434086"/>
    <lineage>
        <taxon>Bacteria</taxon>
        <taxon>Pseudomonadati</taxon>
        <taxon>Pseudomonadota</taxon>
        <taxon>Gammaproteobacteria</taxon>
        <taxon>Cellvibrionales</taxon>
        <taxon>Porticoccaceae</taxon>
        <taxon>Porticoccus</taxon>
    </lineage>
</organism>
<dbReference type="Proteomes" id="UP001178354">
    <property type="component" value="Unassembled WGS sequence"/>
</dbReference>
<dbReference type="GO" id="GO:0015920">
    <property type="term" value="P:lipopolysaccharide transport"/>
    <property type="evidence" value="ECO:0007669"/>
    <property type="project" value="TreeGrafter"/>
</dbReference>
<evidence type="ECO:0000313" key="7">
    <source>
        <dbReference type="EMBL" id="MDP1520203.1"/>
    </source>
</evidence>
<dbReference type="GO" id="GO:0009279">
    <property type="term" value="C:cell outer membrane"/>
    <property type="evidence" value="ECO:0007669"/>
    <property type="project" value="UniProtKB-SubCell"/>
</dbReference>
<name>A0AAW8B1E8_9GAMM</name>
<dbReference type="AlphaFoldDB" id="A0AAW8B1E8"/>
<protein>
    <recommendedName>
        <fullName evidence="6">LPS-assembly lipoprotein LptE</fullName>
    </recommendedName>
</protein>
<proteinExistence type="inferred from homology"/>
<comment type="caution">
    <text evidence="7">The sequence shown here is derived from an EMBL/GenBank/DDBJ whole genome shotgun (WGS) entry which is preliminary data.</text>
</comment>
<comment type="function">
    <text evidence="6">Together with LptD, is involved in the assembly of lipopolysaccharide (LPS) at the surface of the outer membrane. Required for the proper assembly of LptD. Binds LPS and may serve as the LPS recognition site at the outer membrane.</text>
</comment>
<dbReference type="EMBL" id="JAUUUU010000002">
    <property type="protein sequence ID" value="MDP1520203.1"/>
    <property type="molecule type" value="Genomic_DNA"/>
</dbReference>
<keyword evidence="2 6" id="KW-0472">Membrane</keyword>
<comment type="subunit">
    <text evidence="6">Component of the lipopolysaccharide transport and assembly complex. Interacts with LptD.</text>
</comment>
<evidence type="ECO:0000256" key="5">
    <source>
        <dbReference type="ARBA" id="ARBA00023288"/>
    </source>
</evidence>
<dbReference type="RefSeq" id="WP_305169770.1">
    <property type="nucleotide sequence ID" value="NZ_JAUUUU010000002.1"/>
</dbReference>
<evidence type="ECO:0000256" key="6">
    <source>
        <dbReference type="HAMAP-Rule" id="MF_01186"/>
    </source>
</evidence>
<dbReference type="GO" id="GO:0043165">
    <property type="term" value="P:Gram-negative-bacterium-type cell outer membrane assembly"/>
    <property type="evidence" value="ECO:0007669"/>
    <property type="project" value="UniProtKB-UniRule"/>
</dbReference>
<sequence length="181" mass="19940">MKKLSCLLITGLLVAATLSGCGWHLRGTAQVNNISSVHISAADRFNDFYESLSRSLEANDVVVENNATKAQYSVVILDQSSRRRTGSVSVSARVSEYQLTENVTMMILDGNGKTLLPRSTLTAERYFDFDENDVQSKEGEAEMLKREMRDDLVRQIIIRLNAIANRPAASSTSAEQDAAAH</sequence>
<dbReference type="PANTHER" id="PTHR38098:SF1">
    <property type="entry name" value="LPS-ASSEMBLY LIPOPROTEIN LPTE"/>
    <property type="match status" value="1"/>
</dbReference>
<dbReference type="Gene3D" id="3.30.160.150">
    <property type="entry name" value="Lipoprotein like domain"/>
    <property type="match status" value="1"/>
</dbReference>
<keyword evidence="4 6" id="KW-0998">Cell outer membrane</keyword>
<keyword evidence="1 6" id="KW-0732">Signal</keyword>
<evidence type="ECO:0000256" key="1">
    <source>
        <dbReference type="ARBA" id="ARBA00022729"/>
    </source>
</evidence>
<dbReference type="HAMAP" id="MF_01186">
    <property type="entry name" value="LPS_assembly_LptE"/>
    <property type="match status" value="1"/>
</dbReference>
<evidence type="ECO:0000256" key="4">
    <source>
        <dbReference type="ARBA" id="ARBA00023237"/>
    </source>
</evidence>
<accession>A0AAW8B1E8</accession>
<dbReference type="InterPro" id="IPR007485">
    <property type="entry name" value="LPS_assembly_LptE"/>
</dbReference>
<keyword evidence="5 6" id="KW-0449">Lipoprotein</keyword>
<gene>
    <name evidence="6 7" type="primary">lptE</name>
    <name evidence="7" type="ORF">Q8A57_04390</name>
</gene>
<evidence type="ECO:0000313" key="8">
    <source>
        <dbReference type="Proteomes" id="UP001178354"/>
    </source>
</evidence>
<dbReference type="GO" id="GO:1990351">
    <property type="term" value="C:transporter complex"/>
    <property type="evidence" value="ECO:0007669"/>
    <property type="project" value="TreeGrafter"/>
</dbReference>
<dbReference type="PROSITE" id="PS51257">
    <property type="entry name" value="PROKAR_LIPOPROTEIN"/>
    <property type="match status" value="1"/>
</dbReference>
<reference evidence="7" key="1">
    <citation type="journal article" date="2010" name="Int. J. Syst. Evol. Microbiol.">
        <title>Porticoccus litoralis gen. nov., sp. nov., a gammaproteobacterium isolated from the Yellow Sea.</title>
        <authorList>
            <person name="Oh H.M."/>
            <person name="Kim H."/>
            <person name="Kim K.M."/>
            <person name="Min G.S."/>
            <person name="Cho J.C."/>
        </authorList>
    </citation>
    <scope>NUCLEOTIDE SEQUENCE</scope>
    <source>
        <strain evidence="7">DSM 25064</strain>
    </source>
</reference>
<evidence type="ECO:0000256" key="3">
    <source>
        <dbReference type="ARBA" id="ARBA00023139"/>
    </source>
</evidence>
<evidence type="ECO:0000256" key="2">
    <source>
        <dbReference type="ARBA" id="ARBA00023136"/>
    </source>
</evidence>
<dbReference type="PANTHER" id="PTHR38098">
    <property type="entry name" value="LPS-ASSEMBLY LIPOPROTEIN LPTE"/>
    <property type="match status" value="1"/>
</dbReference>
<dbReference type="GO" id="GO:0001530">
    <property type="term" value="F:lipopolysaccharide binding"/>
    <property type="evidence" value="ECO:0007669"/>
    <property type="project" value="TreeGrafter"/>
</dbReference>
<comment type="similarity">
    <text evidence="6">Belongs to the LptE lipoprotein family.</text>
</comment>
<keyword evidence="8" id="KW-1185">Reference proteome</keyword>
<reference evidence="7" key="2">
    <citation type="submission" date="2023-08" db="EMBL/GenBank/DDBJ databases">
        <authorList>
            <person name="Luo J."/>
        </authorList>
    </citation>
    <scope>NUCLEOTIDE SEQUENCE</scope>
    <source>
        <strain evidence="7">DSM 25064</strain>
    </source>
</reference>
<dbReference type="Pfam" id="PF04390">
    <property type="entry name" value="LptE"/>
    <property type="match status" value="1"/>
</dbReference>